<evidence type="ECO:0008006" key="3">
    <source>
        <dbReference type="Google" id="ProtNLM"/>
    </source>
</evidence>
<reference evidence="2" key="1">
    <citation type="submission" date="2016-01" db="EMBL/GenBank/DDBJ databases">
        <title>Draft genome of Chromobacterium sp. F49.</title>
        <authorList>
            <person name="Hong K.W."/>
        </authorList>
    </citation>
    <scope>NUCLEOTIDE SEQUENCE [LARGE SCALE GENOMIC DNA]</scope>
    <source>
        <strain evidence="2">CN3</strain>
    </source>
</reference>
<keyword evidence="2" id="KW-1185">Reference proteome</keyword>
<comment type="caution">
    <text evidence="1">The sequence shown here is derived from an EMBL/GenBank/DDBJ whole genome shotgun (WGS) entry which is preliminary data.</text>
</comment>
<evidence type="ECO:0000313" key="1">
    <source>
        <dbReference type="EMBL" id="KZE10997.1"/>
    </source>
</evidence>
<accession>A0ABR5Y9Y1</accession>
<sequence length="182" mass="19861">MSLWRAPFEAALRMFATVSEALRATGQPRPILVGGAAVEYWSGSAVSTGDFDLCSPVQEEVEAVLREHGFIRPSGPGNATQGWIHPELALGFEVVGRVPLDGLVPRERIMLIDDFAPGSSFAILGVEDLIADRMGQYASGTAPDRIEQARLLYRLHSSLDRAYLEQRIRQESAGDHGVDDLD</sequence>
<evidence type="ECO:0000313" key="2">
    <source>
        <dbReference type="Proteomes" id="UP000076609"/>
    </source>
</evidence>
<protein>
    <recommendedName>
        <fullName evidence="3">Nucleotidyltransferase family protein</fullName>
    </recommendedName>
</protein>
<name>A0ABR5Y9Y1_9SPHN</name>
<dbReference type="EMBL" id="LQQO01000045">
    <property type="protein sequence ID" value="KZE10997.1"/>
    <property type="molecule type" value="Genomic_DNA"/>
</dbReference>
<organism evidence="1 2">
    <name type="scientific">Sphingomonas hankookensis</name>
    <dbReference type="NCBI Taxonomy" id="563996"/>
    <lineage>
        <taxon>Bacteria</taxon>
        <taxon>Pseudomonadati</taxon>
        <taxon>Pseudomonadota</taxon>
        <taxon>Alphaproteobacteria</taxon>
        <taxon>Sphingomonadales</taxon>
        <taxon>Sphingomonadaceae</taxon>
        <taxon>Sphingomonas</taxon>
    </lineage>
</organism>
<proteinExistence type="predicted"/>
<gene>
    <name evidence="1" type="ORF">AVT10_06515</name>
</gene>
<dbReference type="Proteomes" id="UP000076609">
    <property type="component" value="Unassembled WGS sequence"/>
</dbReference>